<dbReference type="EMBL" id="PYIX02000026">
    <property type="protein sequence ID" value="RFC82814.1"/>
    <property type="molecule type" value="Genomic_DNA"/>
</dbReference>
<reference evidence="4 5" key="2">
    <citation type="submission" date="2018-08" db="EMBL/GenBank/DDBJ databases">
        <title>The draft genome of Acinetobacter sichuanensis strain WCHAc060041.</title>
        <authorList>
            <person name="Qin J."/>
            <person name="Feng Y."/>
            <person name="Zong Z."/>
        </authorList>
    </citation>
    <scope>NUCLEOTIDE SEQUENCE [LARGE SCALE GENOMIC DNA]</scope>
    <source>
        <strain evidence="4 5">WCHAc060041</strain>
    </source>
</reference>
<evidence type="ECO:0000256" key="1">
    <source>
        <dbReference type="SAM" id="SignalP"/>
    </source>
</evidence>
<evidence type="ECO:0000313" key="3">
    <source>
        <dbReference type="EMBL" id="MFC2997488.1"/>
    </source>
</evidence>
<reference evidence="3" key="4">
    <citation type="submission" date="2024-09" db="EMBL/GenBank/DDBJ databases">
        <authorList>
            <person name="Sun Q."/>
            <person name="Mori K."/>
        </authorList>
    </citation>
    <scope>NUCLEOTIDE SEQUENCE</scope>
    <source>
        <strain evidence="3">KCTC 62575</strain>
    </source>
</reference>
<evidence type="ECO:0000313" key="5">
    <source>
        <dbReference type="Proteomes" id="UP000240957"/>
    </source>
</evidence>
<protein>
    <submittedName>
        <fullName evidence="4">DUF1080 domain-containing protein</fullName>
    </submittedName>
    <submittedName>
        <fullName evidence="3">Glycerophosphodiester phosphodiesterase family protein</fullName>
    </submittedName>
</protein>
<accession>A0A371YN99</accession>
<dbReference type="GO" id="GO:0008081">
    <property type="term" value="F:phosphoric diester hydrolase activity"/>
    <property type="evidence" value="ECO:0007669"/>
    <property type="project" value="InterPro"/>
</dbReference>
<dbReference type="OrthoDB" id="9795622at2"/>
<dbReference type="SUPFAM" id="SSF51695">
    <property type="entry name" value="PLC-like phosphodiesterases"/>
    <property type="match status" value="1"/>
</dbReference>
<dbReference type="GO" id="GO:0006629">
    <property type="term" value="P:lipid metabolic process"/>
    <property type="evidence" value="ECO:0007669"/>
    <property type="project" value="InterPro"/>
</dbReference>
<evidence type="ECO:0000313" key="4">
    <source>
        <dbReference type="EMBL" id="RFC82814.1"/>
    </source>
</evidence>
<comment type="caution">
    <text evidence="4">The sequence shown here is derived from an EMBL/GenBank/DDBJ whole genome shotgun (WGS) entry which is preliminary data.</text>
</comment>
<dbReference type="AlphaFoldDB" id="A0A371YN99"/>
<reference evidence="6" key="3">
    <citation type="journal article" date="2019" name="Int. J. Syst. Evol. Microbiol.">
        <title>The Global Catalogue of Microorganisms (GCM) 10K type strain sequencing project: providing services to taxonomists for standard genome sequencing and annotation.</title>
        <authorList>
            <consortium name="The Broad Institute Genomics Platform"/>
            <consortium name="The Broad Institute Genome Sequencing Center for Infectious Disease"/>
            <person name="Wu L."/>
            <person name="Ma J."/>
        </authorList>
    </citation>
    <scope>NUCLEOTIDE SEQUENCE [LARGE SCALE GENOMIC DNA]</scope>
    <source>
        <strain evidence="6">KCTC 62575</strain>
    </source>
</reference>
<dbReference type="InterPro" id="IPR010496">
    <property type="entry name" value="AL/BT2_dom"/>
</dbReference>
<name>A0A371YN99_9GAMM</name>
<feature type="chain" id="PRO_5016779301" evidence="1">
    <location>
        <begin position="21"/>
        <end position="783"/>
    </location>
</feature>
<dbReference type="PROSITE" id="PS51704">
    <property type="entry name" value="GP_PDE"/>
    <property type="match status" value="1"/>
</dbReference>
<dbReference type="EMBL" id="JBHRSF010000147">
    <property type="protein sequence ID" value="MFC2997488.1"/>
    <property type="molecule type" value="Genomic_DNA"/>
</dbReference>
<evidence type="ECO:0000259" key="2">
    <source>
        <dbReference type="PROSITE" id="PS51704"/>
    </source>
</evidence>
<dbReference type="Proteomes" id="UP001595455">
    <property type="component" value="Unassembled WGS sequence"/>
</dbReference>
<evidence type="ECO:0000313" key="6">
    <source>
        <dbReference type="Proteomes" id="UP001595455"/>
    </source>
</evidence>
<sequence>MKNSILSLAVFMLLPLQSYAEVSAKITTKAQSTSAVTSALKVLYQQNFAQQKTIPNGWRIPGNNAGNVYIENGVLTLDGRANAGQPTSILLPQSLEKQQNYRIDVEFSLDQPVNDSRWGSVIYDVTETQGVIPSSYYQFTLRADTTAKNGTEFGRRKSNGQWEVMTSKAFSENLKPNQWYKASIVVSGQRVQHYLNHQLMQDIELDQLSTKGGIGLSATGIVLKVKNIQVSEQRQALPDLQNKVTQVQEIQSNVALAPTIIQKIENSDTALSSANQAYYQLDADLNLLDQHGQKLGLLQHYLANPQRKTIPVLEIQTPQTLEQLKLLSKKQDISDITLLSKSDVLLKTAHQVIPMLRTALDLSTEKLKDNQQSLSEIMRRTNQAHARIVVLPEYLANKANVSFIQRHLMTVWIDSTAMQPNEVAAVLTSGTNGVITTQSSLFSHVLKQFPKNTLLRKPLIIGHRGVPSLEDENTLESAKHAVALGADIVENDIYLTKDQQIVVMHDATIDRTTTSTGKIEEMTLAQVQQLRSKNKNYKIPTLAEYFTAFKNNPNFVLMIEMKSKNPHLVAKMQEEIKKYQVENQVVTTSFNTDQVARAQSQMSEIPRGLLVGKMPNSANVLVSSKQINADVQKFNSSYNPAYRADLSSILEASKHRGISFWPWALNDETFKQLYIAGTNGITTNSAQLYSKYIVDIQTAESIKAKLNQAVQVKAQLTQQDGIKISQNINYFIVLAGSPKYEMVNGQLTFLEKGKADVLVIYKYQIDQQNYYHIVSKPMKIIVN</sequence>
<dbReference type="InterPro" id="IPR030395">
    <property type="entry name" value="GP_PDE_dom"/>
</dbReference>
<dbReference type="Proteomes" id="UP000240957">
    <property type="component" value="Unassembled WGS sequence"/>
</dbReference>
<reference evidence="3" key="1">
    <citation type="journal article" date="2014" name="Int. J. Syst. Evol. Microbiol.">
        <title>Complete genome of a new Firmicutes species belonging to the dominant human colonic microbiota ('Ruminococcus bicirculans') reveals two chromosomes and a selective capacity to utilize plant glucans.</title>
        <authorList>
            <consortium name="NISC Comparative Sequencing Program"/>
            <person name="Wegmann U."/>
            <person name="Louis P."/>
            <person name="Goesmann A."/>
            <person name="Henrissat B."/>
            <person name="Duncan S.H."/>
            <person name="Flint H.J."/>
        </authorList>
    </citation>
    <scope>NUCLEOTIDE SEQUENCE</scope>
    <source>
        <strain evidence="3">KCTC 62575</strain>
    </source>
</reference>
<organism evidence="4 5">
    <name type="scientific">Acinetobacter sichuanensis</name>
    <dbReference type="NCBI Taxonomy" id="2136183"/>
    <lineage>
        <taxon>Bacteria</taxon>
        <taxon>Pseudomonadati</taxon>
        <taxon>Pseudomonadota</taxon>
        <taxon>Gammaproteobacteria</taxon>
        <taxon>Moraxellales</taxon>
        <taxon>Moraxellaceae</taxon>
        <taxon>Acinetobacter</taxon>
    </lineage>
</organism>
<feature type="signal peptide" evidence="1">
    <location>
        <begin position="1"/>
        <end position="20"/>
    </location>
</feature>
<dbReference type="InterPro" id="IPR017946">
    <property type="entry name" value="PLC-like_Pdiesterase_TIM-brl"/>
</dbReference>
<gene>
    <name evidence="3" type="ORF">ACFODO_20040</name>
    <name evidence="4" type="ORF">C9E89_014560</name>
</gene>
<keyword evidence="6" id="KW-1185">Reference proteome</keyword>
<dbReference type="CDD" id="cd08556">
    <property type="entry name" value="GDPD"/>
    <property type="match status" value="1"/>
</dbReference>
<proteinExistence type="predicted"/>
<dbReference type="PANTHER" id="PTHR46211">
    <property type="entry name" value="GLYCEROPHOSPHORYL DIESTER PHOSPHODIESTERASE"/>
    <property type="match status" value="1"/>
</dbReference>
<dbReference type="Gene3D" id="3.20.20.190">
    <property type="entry name" value="Phosphatidylinositol (PI) phosphodiesterase"/>
    <property type="match status" value="2"/>
</dbReference>
<dbReference type="Pfam" id="PF03009">
    <property type="entry name" value="GDPD"/>
    <property type="match status" value="1"/>
</dbReference>
<feature type="domain" description="GP-PDE" evidence="2">
    <location>
        <begin position="458"/>
        <end position="693"/>
    </location>
</feature>
<dbReference type="Pfam" id="PF06439">
    <property type="entry name" value="3keto-disac_hyd"/>
    <property type="match status" value="1"/>
</dbReference>
<dbReference type="Gene3D" id="2.60.120.560">
    <property type="entry name" value="Exo-inulinase, domain 1"/>
    <property type="match status" value="1"/>
</dbReference>
<dbReference type="PANTHER" id="PTHR46211:SF14">
    <property type="entry name" value="GLYCEROPHOSPHODIESTER PHOSPHODIESTERASE"/>
    <property type="match status" value="1"/>
</dbReference>
<keyword evidence="1" id="KW-0732">Signal</keyword>